<dbReference type="OrthoDB" id="370976at2"/>
<dbReference type="EMBL" id="BJCC01000017">
    <property type="protein sequence ID" value="GCF94400.1"/>
    <property type="molecule type" value="Genomic_DNA"/>
</dbReference>
<comment type="caution">
    <text evidence="2">The sequence shown here is derived from an EMBL/GenBank/DDBJ whole genome shotgun (WGS) entry which is preliminary data.</text>
</comment>
<dbReference type="InterPro" id="IPR002178">
    <property type="entry name" value="PTS_EIIA_type-2_dom"/>
</dbReference>
<evidence type="ECO:0000313" key="2">
    <source>
        <dbReference type="EMBL" id="GCF94400.1"/>
    </source>
</evidence>
<dbReference type="CDD" id="cd00211">
    <property type="entry name" value="PTS_IIA_fru"/>
    <property type="match status" value="1"/>
</dbReference>
<name>A0A4P5P934_9ENTE</name>
<dbReference type="Proteomes" id="UP000290567">
    <property type="component" value="Unassembled WGS sequence"/>
</dbReference>
<keyword evidence="2" id="KW-0813">Transport</keyword>
<dbReference type="InterPro" id="IPR016152">
    <property type="entry name" value="PTrfase/Anion_transptr"/>
</dbReference>
<gene>
    <name evidence="2" type="ORF">NRIC_22910</name>
</gene>
<proteinExistence type="predicted"/>
<keyword evidence="3" id="KW-1185">Reference proteome</keyword>
<organism evidence="2 3">
    <name type="scientific">Enterococcus florum</name>
    <dbReference type="NCBI Taxonomy" id="2480627"/>
    <lineage>
        <taxon>Bacteria</taxon>
        <taxon>Bacillati</taxon>
        <taxon>Bacillota</taxon>
        <taxon>Bacilli</taxon>
        <taxon>Lactobacillales</taxon>
        <taxon>Enterococcaceae</taxon>
        <taxon>Enterococcus</taxon>
    </lineage>
</organism>
<dbReference type="AlphaFoldDB" id="A0A4P5P934"/>
<dbReference type="InterPro" id="IPR051541">
    <property type="entry name" value="PTS_SugarTrans_NitroReg"/>
</dbReference>
<protein>
    <submittedName>
        <fullName evidence="2">PTS sugar transporter subunit IIA</fullName>
    </submittedName>
</protein>
<dbReference type="Gene3D" id="3.40.930.10">
    <property type="entry name" value="Mannitol-specific EII, Chain A"/>
    <property type="match status" value="1"/>
</dbReference>
<dbReference type="SUPFAM" id="SSF55804">
    <property type="entry name" value="Phoshotransferase/anion transport protein"/>
    <property type="match status" value="1"/>
</dbReference>
<evidence type="ECO:0000313" key="3">
    <source>
        <dbReference type="Proteomes" id="UP000290567"/>
    </source>
</evidence>
<reference evidence="3" key="1">
    <citation type="submission" date="2019-02" db="EMBL/GenBank/DDBJ databases">
        <title>Draft genome sequence of Enterococcus sp. Gos25-1.</title>
        <authorList>
            <person name="Tanaka N."/>
            <person name="Shiwa Y."/>
            <person name="Fujita N."/>
        </authorList>
    </citation>
    <scope>NUCLEOTIDE SEQUENCE [LARGE SCALE GENOMIC DNA]</scope>
    <source>
        <strain evidence="3">Gos25-1</strain>
    </source>
</reference>
<keyword evidence="2" id="KW-0762">Sugar transport</keyword>
<sequence length="154" mass="17631">MKKILCDDKQNYLYCVFDETDKEELLKKMSSVLMEEGFVKESYQHAVIERERVFPTGLPTPGISVAIPHTDSEHVIKEGFLVGVLSQPVTFEIMASKQEYVDVELVFMLAIKEPEKQLVMLQSLIALCQEEKNLHLLKAGEQMDEVEQLLETIN</sequence>
<feature type="domain" description="PTS EIIA type-2" evidence="1">
    <location>
        <begin position="3"/>
        <end position="153"/>
    </location>
</feature>
<dbReference type="PANTHER" id="PTHR47738:SF3">
    <property type="entry name" value="PHOSPHOTRANSFERASE SYSTEM MANNITOL_FRUCTOSE-SPECIFIC IIA DOMAIN CONTAINING PROTEIN"/>
    <property type="match status" value="1"/>
</dbReference>
<dbReference type="PROSITE" id="PS51094">
    <property type="entry name" value="PTS_EIIA_TYPE_2"/>
    <property type="match status" value="1"/>
</dbReference>
<dbReference type="RefSeq" id="WP_146622822.1">
    <property type="nucleotide sequence ID" value="NZ_BJCC01000017.1"/>
</dbReference>
<evidence type="ECO:0000259" key="1">
    <source>
        <dbReference type="PROSITE" id="PS51094"/>
    </source>
</evidence>
<accession>A0A4P5P934</accession>
<dbReference type="Pfam" id="PF00359">
    <property type="entry name" value="PTS_EIIA_2"/>
    <property type="match status" value="1"/>
</dbReference>
<dbReference type="PANTHER" id="PTHR47738">
    <property type="entry name" value="PTS SYSTEM FRUCTOSE-LIKE EIIA COMPONENT-RELATED"/>
    <property type="match status" value="1"/>
</dbReference>